<dbReference type="SUPFAM" id="SSF53474">
    <property type="entry name" value="alpha/beta-Hydrolases"/>
    <property type="match status" value="1"/>
</dbReference>
<dbReference type="Proteomes" id="UP000825886">
    <property type="component" value="Chromosome"/>
</dbReference>
<gene>
    <name evidence="4" type="ORF">K6K13_01690</name>
</gene>
<evidence type="ECO:0000313" key="4">
    <source>
        <dbReference type="EMBL" id="QZN96219.1"/>
    </source>
</evidence>
<dbReference type="RefSeq" id="WP_222159274.1">
    <property type="nucleotide sequence ID" value="NZ_CP081864.1"/>
</dbReference>
<dbReference type="NCBIfam" id="NF005071">
    <property type="entry name" value="PRK06489.1"/>
    <property type="match status" value="1"/>
</dbReference>
<dbReference type="InterPro" id="IPR000073">
    <property type="entry name" value="AB_hydrolase_1"/>
</dbReference>
<proteinExistence type="predicted"/>
<feature type="domain" description="AB hydrolase-1" evidence="3">
    <location>
        <begin position="62"/>
        <end position="300"/>
    </location>
</feature>
<feature type="signal peptide" evidence="2">
    <location>
        <begin position="1"/>
        <end position="23"/>
    </location>
</feature>
<keyword evidence="2" id="KW-0732">Signal</keyword>
<name>A0ABX9ARY2_9ENTR</name>
<dbReference type="PANTHER" id="PTHR32268:SF11">
    <property type="entry name" value="HOMOSERINE O-ACETYLTRANSFERASE"/>
    <property type="match status" value="1"/>
</dbReference>
<keyword evidence="4" id="KW-0378">Hydrolase</keyword>
<accession>A0ABX9ARY2</accession>
<organism evidence="4 5">
    <name type="scientific">Symbiopectobacterium purcellii</name>
    <dbReference type="NCBI Taxonomy" id="2871826"/>
    <lineage>
        <taxon>Bacteria</taxon>
        <taxon>Pseudomonadati</taxon>
        <taxon>Pseudomonadota</taxon>
        <taxon>Gammaproteobacteria</taxon>
        <taxon>Enterobacterales</taxon>
        <taxon>Enterobacteriaceae</taxon>
    </lineage>
</organism>
<evidence type="ECO:0000256" key="1">
    <source>
        <dbReference type="ARBA" id="ARBA00022679"/>
    </source>
</evidence>
<sequence length="353" mass="39099">MAHRMLSGWISLFLLFLSPLAYAQPLQPQEGDWRPAEFRFHTGETRNDLRLHYYTLGDRSKPAVLLLHGTNQPVSALLADGFGGELFGPGQPLDVAKHFIIIPESIGSGKSSKPSDGLRTQFPHYNYDDMVLAQYRLVTEALGIKHLRLVMGYSMGGMHTWLWGQKYPDMMDALVPMASQPNALSGRNWMLRRMLIESIKRDPAWKNGDYQTQPPALQTANIMFSIATTGGTLAYQSKAPTRELADKLVDARLAAPVTSDANDFIYIWNSSADYNAMSGLERIKAPMLVINAADDERNPVEIGSLEPALKTVKQASLFLIPASAETSGHGTMMSARFYRTALGEFLAKAPSHQ</sequence>
<protein>
    <submittedName>
        <fullName evidence="4">Alpha/beta fold hydrolase</fullName>
    </submittedName>
</protein>
<evidence type="ECO:0000313" key="5">
    <source>
        <dbReference type="Proteomes" id="UP000825886"/>
    </source>
</evidence>
<evidence type="ECO:0000259" key="3">
    <source>
        <dbReference type="Pfam" id="PF00561"/>
    </source>
</evidence>
<keyword evidence="5" id="KW-1185">Reference proteome</keyword>
<evidence type="ECO:0000256" key="2">
    <source>
        <dbReference type="SAM" id="SignalP"/>
    </source>
</evidence>
<reference evidence="4 5" key="1">
    <citation type="submission" date="2021-08" db="EMBL/GenBank/DDBJ databases">
        <title>Culture and genomic analysis of Symbiopectobacterium purcellii sp. nov. gen. nov., isolated from the leafhopper Empoasca decipiens.</title>
        <authorList>
            <person name="Nadal-Jimenez P."/>
            <person name="Siozios S."/>
            <person name="Halliday N."/>
            <person name="Camara M."/>
            <person name="Hurst G.D.D."/>
        </authorList>
    </citation>
    <scope>NUCLEOTIDE SEQUENCE [LARGE SCALE GENOMIC DNA]</scope>
    <source>
        <strain evidence="4 5">SyEd1</strain>
    </source>
</reference>
<dbReference type="InterPro" id="IPR008220">
    <property type="entry name" value="HAT_MetX-like"/>
</dbReference>
<dbReference type="Pfam" id="PF00561">
    <property type="entry name" value="Abhydrolase_1"/>
    <property type="match status" value="1"/>
</dbReference>
<dbReference type="EMBL" id="CP081864">
    <property type="protein sequence ID" value="QZN96219.1"/>
    <property type="molecule type" value="Genomic_DNA"/>
</dbReference>
<dbReference type="GO" id="GO:0016787">
    <property type="term" value="F:hydrolase activity"/>
    <property type="evidence" value="ECO:0007669"/>
    <property type="project" value="UniProtKB-KW"/>
</dbReference>
<dbReference type="PIRSF" id="PIRSF000443">
    <property type="entry name" value="Homoser_Ac_trans"/>
    <property type="match status" value="1"/>
</dbReference>
<dbReference type="PANTHER" id="PTHR32268">
    <property type="entry name" value="HOMOSERINE O-ACETYLTRANSFERASE"/>
    <property type="match status" value="1"/>
</dbReference>
<dbReference type="InterPro" id="IPR029058">
    <property type="entry name" value="AB_hydrolase_fold"/>
</dbReference>
<feature type="chain" id="PRO_5046013177" evidence="2">
    <location>
        <begin position="24"/>
        <end position="353"/>
    </location>
</feature>
<dbReference type="Gene3D" id="3.40.50.1820">
    <property type="entry name" value="alpha/beta hydrolase"/>
    <property type="match status" value="1"/>
</dbReference>
<keyword evidence="1" id="KW-0808">Transferase</keyword>